<evidence type="ECO:0000313" key="2">
    <source>
        <dbReference type="Proteomes" id="UP000284508"/>
    </source>
</evidence>
<accession>A0A418GJE7</accession>
<gene>
    <name evidence="1" type="ORF">D3C88_15595</name>
</gene>
<comment type="caution">
    <text evidence="1">The sequence shown here is derived from an EMBL/GenBank/DDBJ whole genome shotgun (WGS) entry which is preliminary data.</text>
</comment>
<organism evidence="1 2">
    <name type="scientific">Escherichia coli</name>
    <dbReference type="NCBI Taxonomy" id="562"/>
    <lineage>
        <taxon>Bacteria</taxon>
        <taxon>Pseudomonadati</taxon>
        <taxon>Pseudomonadota</taxon>
        <taxon>Gammaproteobacteria</taxon>
        <taxon>Enterobacterales</taxon>
        <taxon>Enterobacteriaceae</taxon>
        <taxon>Escherichia</taxon>
    </lineage>
</organism>
<evidence type="ECO:0000313" key="1">
    <source>
        <dbReference type="EMBL" id="RIB41011.1"/>
    </source>
</evidence>
<protein>
    <submittedName>
        <fullName evidence="1">Uncharacterized protein</fullName>
    </submittedName>
</protein>
<dbReference type="AlphaFoldDB" id="A0A418GJE7"/>
<proteinExistence type="predicted"/>
<dbReference type="EMBL" id="QXHA01001120">
    <property type="protein sequence ID" value="RIB41011.1"/>
    <property type="molecule type" value="Genomic_DNA"/>
</dbReference>
<dbReference type="Proteomes" id="UP000284508">
    <property type="component" value="Unassembled WGS sequence"/>
</dbReference>
<reference evidence="1 2" key="1">
    <citation type="journal article" date="2018" name="BMC Microbiol.">
        <title>Genome sequencing of strains of the most prevalent clonal group of O1:K1:H7 Escherichia coli that causes neonatal meningitis in France.</title>
        <authorList>
            <person name="Geslain G."/>
            <person name="Birgy A."/>
            <person name="Adiba S."/>
            <person name="Magnan M."/>
            <person name="Courroux C."/>
            <person name="Levy C."/>
            <person name="Cohen R."/>
            <person name="Bidet P."/>
            <person name="Bonacorsi S."/>
        </authorList>
    </citation>
    <scope>NUCLEOTIDE SEQUENCE [LARGE SCALE GENOMIC DNA]</scope>
    <source>
        <strain evidence="1 2">S308</strain>
    </source>
</reference>
<sequence length="59" mass="7060">MFTASTHSSHMSIKPYFLNMLPGYAYGIDTFWLCVDRIRFFKHIVEICLRYQHVLAMCR</sequence>
<name>A0A418GJE7_ECOLX</name>